<name>A0ABU9AVI6_9BACT</name>
<feature type="coiled-coil region" evidence="1">
    <location>
        <begin position="298"/>
        <end position="332"/>
    </location>
</feature>
<comment type="caution">
    <text evidence="3">The sequence shown here is derived from an EMBL/GenBank/DDBJ whole genome shotgun (WGS) entry which is preliminary data.</text>
</comment>
<proteinExistence type="predicted"/>
<dbReference type="RefSeq" id="WP_341405366.1">
    <property type="nucleotide sequence ID" value="NZ_JBBUKT010000005.1"/>
</dbReference>
<keyword evidence="4" id="KW-1185">Reference proteome</keyword>
<evidence type="ECO:0000256" key="2">
    <source>
        <dbReference type="SAM" id="MobiDB-lite"/>
    </source>
</evidence>
<organism evidence="3 4">
    <name type="scientific">Luteolibacter soli</name>
    <dbReference type="NCBI Taxonomy" id="3135280"/>
    <lineage>
        <taxon>Bacteria</taxon>
        <taxon>Pseudomonadati</taxon>
        <taxon>Verrucomicrobiota</taxon>
        <taxon>Verrucomicrobiia</taxon>
        <taxon>Verrucomicrobiales</taxon>
        <taxon>Verrucomicrobiaceae</taxon>
        <taxon>Luteolibacter</taxon>
    </lineage>
</organism>
<feature type="compositionally biased region" description="Basic and acidic residues" evidence="2">
    <location>
        <begin position="225"/>
        <end position="251"/>
    </location>
</feature>
<dbReference type="EMBL" id="JBBUKT010000005">
    <property type="protein sequence ID" value="MEK7951696.1"/>
    <property type="molecule type" value="Genomic_DNA"/>
</dbReference>
<evidence type="ECO:0000313" key="3">
    <source>
        <dbReference type="EMBL" id="MEK7951696.1"/>
    </source>
</evidence>
<evidence type="ECO:0000313" key="4">
    <source>
        <dbReference type="Proteomes" id="UP001371305"/>
    </source>
</evidence>
<dbReference type="Proteomes" id="UP001371305">
    <property type="component" value="Unassembled WGS sequence"/>
</dbReference>
<reference evidence="3 4" key="1">
    <citation type="submission" date="2024-04" db="EMBL/GenBank/DDBJ databases">
        <title>Luteolibacter sp. isolated from soil.</title>
        <authorList>
            <person name="An J."/>
        </authorList>
    </citation>
    <scope>NUCLEOTIDE SEQUENCE [LARGE SCALE GENOMIC DNA]</scope>
    <source>
        <strain evidence="3 4">Y139</strain>
    </source>
</reference>
<evidence type="ECO:0000256" key="1">
    <source>
        <dbReference type="SAM" id="Coils"/>
    </source>
</evidence>
<keyword evidence="1" id="KW-0175">Coiled coil</keyword>
<sequence length="395" mass="46120">MKTLLSFTLPVLLLQGLSAGVAEEVKLPGVEVYLIRPVEKPVEGPRRMPATVLEVSNGTELTYFVRGVNVESPAYDTEVKRGDRWLMKPRSDGRAGVESFPLKPGAKMLVTVSPEWEERVTRYRFYFYTTEDEKSAKVVSVRSREIERKELGDLTGTTGEEDSRKTEGMEEPVTDEEMNRPEVERRLERVERELATLKEEMARLQEVRPEMVVPEMVMPEEVQPEELKPEELKPEELKPEMIKPEELKPEEMVVPEMAVPEELKPEVIRPETIKQETIKQETIKQETIKQETIKQETIKQEVEEKLRLEDKLQDQLKERERLEEELLELKGMKFDGVGTLEGMEFKRLRVEDLRLEDIELAPLEFFEEPEFWKLELWKLEFEKPEVIKPEEALGK</sequence>
<feature type="region of interest" description="Disordered" evidence="2">
    <location>
        <begin position="221"/>
        <end position="253"/>
    </location>
</feature>
<gene>
    <name evidence="3" type="ORF">WKV53_14355</name>
</gene>
<feature type="region of interest" description="Disordered" evidence="2">
    <location>
        <begin position="149"/>
        <end position="182"/>
    </location>
</feature>
<protein>
    <submittedName>
        <fullName evidence="3">Uncharacterized protein</fullName>
    </submittedName>
</protein>
<accession>A0ABU9AVI6</accession>